<dbReference type="EMBL" id="CAWYQH010000141">
    <property type="protein sequence ID" value="CAK8694279.1"/>
    <property type="molecule type" value="Genomic_DNA"/>
</dbReference>
<dbReference type="Pfam" id="PF08424">
    <property type="entry name" value="NRDE-2"/>
    <property type="match status" value="1"/>
</dbReference>
<gene>
    <name evidence="5" type="ORF">CVLEPA_LOCUS27660</name>
</gene>
<keyword evidence="6" id="KW-1185">Reference proteome</keyword>
<reference evidence="5 6" key="1">
    <citation type="submission" date="2024-02" db="EMBL/GenBank/DDBJ databases">
        <authorList>
            <person name="Daric V."/>
            <person name="Darras S."/>
        </authorList>
    </citation>
    <scope>NUCLEOTIDE SEQUENCE [LARGE SCALE GENOMIC DNA]</scope>
</reference>
<evidence type="ECO:0000256" key="3">
    <source>
        <dbReference type="ARBA" id="ARBA00023242"/>
    </source>
</evidence>
<accession>A0ABP0GTZ4</accession>
<comment type="subcellular location">
    <subcellularLocation>
        <location evidence="1">Nucleus</location>
    </subcellularLocation>
</comment>
<evidence type="ECO:0000313" key="6">
    <source>
        <dbReference type="Proteomes" id="UP001642483"/>
    </source>
</evidence>
<dbReference type="Gene3D" id="1.25.40.10">
    <property type="entry name" value="Tetratricopeptide repeat domain"/>
    <property type="match status" value="1"/>
</dbReference>
<feature type="region of interest" description="Disordered" evidence="4">
    <location>
        <begin position="1"/>
        <end position="24"/>
    </location>
</feature>
<evidence type="ECO:0000313" key="5">
    <source>
        <dbReference type="EMBL" id="CAK8694279.1"/>
    </source>
</evidence>
<name>A0ABP0GTZ4_CLALP</name>
<dbReference type="PANTHER" id="PTHR13471">
    <property type="entry name" value="TETRATRICOPEPTIDE-LIKE HELICAL"/>
    <property type="match status" value="1"/>
</dbReference>
<feature type="region of interest" description="Disordered" evidence="4">
    <location>
        <begin position="75"/>
        <end position="94"/>
    </location>
</feature>
<comment type="caution">
    <text evidence="5">The sequence shown here is derived from an EMBL/GenBank/DDBJ whole genome shotgun (WGS) entry which is preliminary data.</text>
</comment>
<evidence type="ECO:0000256" key="4">
    <source>
        <dbReference type="SAM" id="MobiDB-lite"/>
    </source>
</evidence>
<feature type="compositionally biased region" description="Polar residues" evidence="4">
    <location>
        <begin position="1"/>
        <end position="16"/>
    </location>
</feature>
<proteinExistence type="inferred from homology"/>
<dbReference type="Proteomes" id="UP001642483">
    <property type="component" value="Unassembled WGS sequence"/>
</dbReference>
<dbReference type="InterPro" id="IPR013633">
    <property type="entry name" value="NRDE-2"/>
</dbReference>
<organism evidence="5 6">
    <name type="scientific">Clavelina lepadiformis</name>
    <name type="common">Light-bulb sea squirt</name>
    <name type="synonym">Ascidia lepadiformis</name>
    <dbReference type="NCBI Taxonomy" id="159417"/>
    <lineage>
        <taxon>Eukaryota</taxon>
        <taxon>Metazoa</taxon>
        <taxon>Chordata</taxon>
        <taxon>Tunicata</taxon>
        <taxon>Ascidiacea</taxon>
        <taxon>Aplousobranchia</taxon>
        <taxon>Clavelinidae</taxon>
        <taxon>Clavelina</taxon>
    </lineage>
</organism>
<evidence type="ECO:0008006" key="7">
    <source>
        <dbReference type="Google" id="ProtNLM"/>
    </source>
</evidence>
<dbReference type="InterPro" id="IPR011990">
    <property type="entry name" value="TPR-like_helical_dom_sf"/>
</dbReference>
<comment type="similarity">
    <text evidence="2">Belongs to the NRDE2 family.</text>
</comment>
<evidence type="ECO:0000256" key="2">
    <source>
        <dbReference type="ARBA" id="ARBA00009265"/>
    </source>
</evidence>
<protein>
    <recommendedName>
        <fullName evidence="7">Protein NRDE2 homolog</fullName>
    </recommendedName>
</protein>
<dbReference type="SUPFAM" id="SSF48452">
    <property type="entry name" value="TPR-like"/>
    <property type="match status" value="1"/>
</dbReference>
<evidence type="ECO:0000256" key="1">
    <source>
        <dbReference type="ARBA" id="ARBA00004123"/>
    </source>
</evidence>
<feature type="compositionally biased region" description="Polar residues" evidence="4">
    <location>
        <begin position="81"/>
        <end position="94"/>
    </location>
</feature>
<keyword evidence="3" id="KW-0539">Nucleus</keyword>
<sequence length="960" mass="110430">MSLFPSASNDQISTTTEGHKDDVKKINRKWLENTSFSTESSAALQQIFQKDDKNKNLYKFEQEFQEIPAKKRKIPLDEESSISSGSDNEEMTITKTSRFEKDEEILEDNIFVDRSSDKNNLYFQKPYKVAIPRFYRSSTVCIGLPPWLQIKFKEDRKKMKLKRKEDRYFHIDPTVKKNQEQQQEADPSLFIKNEVEELNVKTRENPQDEDLWMQLVNLQDKMHCKSVKLIVEKKVAILDKAIAANPKSFNLKLSRLKLLENILQDAERDWKNLVFQHPESRFVWEAYIAHTMTLTTFTVHRTLKVFEKCLQTLSALRHQTFRTADFVREVDCDMISIFKHLTTFLVEAGLTEHVISLMILMLEINIRTDQCSDLSDVEHFYKSGNPLLGEPKSLGWNEWFEKYNKGGWQMVTQTVKEEDDDDDEEEDVDIDKSVEENWLNIEAQRGKKHLLPWRHQEECEDPSRKISFDDLKGSLFLVQELKNKLELLKMFVQIIGTNTEESSRSLLLNQPCQLTHACQCNDAAGDIAPLSSITCRGGGCCYGVLPRKPHHQLLSLIFEQIATVCPLQIRKEIGPVCLNYFAIRLSIFGTRDKFKQEVKKTGKEARKLAKNILKSDPMNFLLWSKLAEVEYSAGNHDECMKIYHNALCMCKDQSDAFLLCQKYSKLLYKNNPGLVKKVLCALGDGQKFAEYLQQQKDVTGAAQLRASRSMERLCEELGCLYQQVANSRSDELSFSGNAMYCHCTCIMLTSSTEIKKVFGKYIQIVRKTKEAGSCQAAVDLKALHCLKISHISHDYQHCNQYRNALLSALDDFPGCPQFAVKLCEIEVGSSLTSIARRIFAPFTSDVTAFFSIFFELLRLERAGTQNCETMVVTPRVLHLLERTVIAHPQNILLWRTYAVLSKRPADILTRASAACPWSKAIACDRIRQSTCNIDDVIKFMQDKGVRVRTPVEEIRLLLAM</sequence>
<dbReference type="PANTHER" id="PTHR13471:SF0">
    <property type="entry name" value="NUCLEAR EXOSOME REGULATOR NRDE2"/>
    <property type="match status" value="1"/>
</dbReference>